<accession>A0A1C7LVU8</accession>
<keyword evidence="5" id="KW-0732">Signal</keyword>
<dbReference type="SUPFAM" id="SSF50630">
    <property type="entry name" value="Acid proteases"/>
    <property type="match status" value="1"/>
</dbReference>
<dbReference type="InterPro" id="IPR034164">
    <property type="entry name" value="Pepsin-like_dom"/>
</dbReference>
<gene>
    <name evidence="7" type="primary">pr1_5</name>
    <name evidence="7" type="ORF">A0H81_11413</name>
</gene>
<dbReference type="AlphaFoldDB" id="A0A1C7LVU8"/>
<dbReference type="Pfam" id="PF00026">
    <property type="entry name" value="Asp"/>
    <property type="match status" value="1"/>
</dbReference>
<dbReference type="InterPro" id="IPR033121">
    <property type="entry name" value="PEPTIDASE_A1"/>
</dbReference>
<evidence type="ECO:0000256" key="5">
    <source>
        <dbReference type="SAM" id="SignalP"/>
    </source>
</evidence>
<dbReference type="InterPro" id="IPR021109">
    <property type="entry name" value="Peptidase_aspartic_dom_sf"/>
</dbReference>
<dbReference type="PROSITE" id="PS51767">
    <property type="entry name" value="PEPTIDASE_A1"/>
    <property type="match status" value="1"/>
</dbReference>
<dbReference type="GO" id="GO:0004190">
    <property type="term" value="F:aspartic-type endopeptidase activity"/>
    <property type="evidence" value="ECO:0007669"/>
    <property type="project" value="UniProtKB-KW"/>
</dbReference>
<feature type="active site" evidence="3">
    <location>
        <position position="123"/>
    </location>
</feature>
<keyword evidence="4 7" id="KW-0645">Protease</keyword>
<protein>
    <submittedName>
        <fullName evidence="7">Aspartic protease</fullName>
    </submittedName>
</protein>
<dbReference type="InterPro" id="IPR001969">
    <property type="entry name" value="Aspartic_peptidase_AS"/>
</dbReference>
<dbReference type="PRINTS" id="PR00792">
    <property type="entry name" value="PEPSIN"/>
</dbReference>
<dbReference type="EMBL" id="LUGG01000019">
    <property type="protein sequence ID" value="OBZ68648.1"/>
    <property type="molecule type" value="Genomic_DNA"/>
</dbReference>
<dbReference type="OMA" id="TPVFDHM"/>
<dbReference type="OrthoDB" id="15189at2759"/>
<comment type="similarity">
    <text evidence="1 4">Belongs to the peptidase A1 family.</text>
</comment>
<name>A0A1C7LVU8_GRIFR</name>
<sequence>MFSKASLLTVALALLASATPLPMDGGVHIPLQKRGSLTNADGTFNIEKGIHERIKLENKYKQNLINLERNIGQDEFKKMFPDVNTASFHKRAGLPLTDQEDDAEWTGTISIGTPAQSFVIDFDTGSSDLWVSSSSCSSCKGHKIYSPSSSSTSEKQEGTFSISYGDGSTVSGSVYTDTVTVAGIKATGQYLSGVTKESSSFASDPADGLLGLAFPAISNLRHDPFFFTAVQQGTAPQGVFAFKLASTGSELYVGGTNSKLYTGDIEYHDVSSSDGFWQIGGGSAILNHKTVASNIETIIDSGTSLMGSSSETVKSFYNNIEGSSYDEESGYYTFSCSSVPTVAFNWGGKTWEISSSNFNLGEASWGKCVGALIPLDLGMGDNVWLLGDTFMKNVYTAFSVTDHAVGFATLA</sequence>
<evidence type="ECO:0000259" key="6">
    <source>
        <dbReference type="PROSITE" id="PS51767"/>
    </source>
</evidence>
<feature type="chain" id="PRO_5008888805" evidence="5">
    <location>
        <begin position="19"/>
        <end position="411"/>
    </location>
</feature>
<keyword evidence="8" id="KW-1185">Reference proteome</keyword>
<keyword evidence="4" id="KW-0378">Hydrolase</keyword>
<evidence type="ECO:0000256" key="4">
    <source>
        <dbReference type="RuleBase" id="RU000454"/>
    </source>
</evidence>
<dbReference type="PANTHER" id="PTHR47966">
    <property type="entry name" value="BETA-SITE APP-CLEAVING ENZYME, ISOFORM A-RELATED"/>
    <property type="match status" value="1"/>
</dbReference>
<dbReference type="CDD" id="cd05471">
    <property type="entry name" value="pepsin_like"/>
    <property type="match status" value="1"/>
</dbReference>
<reference evidence="7 8" key="1">
    <citation type="submission" date="2016-03" db="EMBL/GenBank/DDBJ databases">
        <title>Whole genome sequencing of Grifola frondosa 9006-11.</title>
        <authorList>
            <person name="Min B."/>
            <person name="Park H."/>
            <person name="Kim J.-G."/>
            <person name="Cho H."/>
            <person name="Oh Y.-L."/>
            <person name="Kong W.-S."/>
            <person name="Choi I.-G."/>
        </authorList>
    </citation>
    <scope>NUCLEOTIDE SEQUENCE [LARGE SCALE GENOMIC DNA]</scope>
    <source>
        <strain evidence="7 8">9006-11</strain>
    </source>
</reference>
<feature type="signal peptide" evidence="5">
    <location>
        <begin position="1"/>
        <end position="18"/>
    </location>
</feature>
<keyword evidence="2 4" id="KW-0064">Aspartyl protease</keyword>
<dbReference type="PROSITE" id="PS00141">
    <property type="entry name" value="ASP_PROTEASE"/>
    <property type="match status" value="1"/>
</dbReference>
<feature type="active site" evidence="3">
    <location>
        <position position="300"/>
    </location>
</feature>
<evidence type="ECO:0000313" key="7">
    <source>
        <dbReference type="EMBL" id="OBZ68648.1"/>
    </source>
</evidence>
<dbReference type="Gene3D" id="2.40.70.10">
    <property type="entry name" value="Acid Proteases"/>
    <property type="match status" value="2"/>
</dbReference>
<dbReference type="InterPro" id="IPR001461">
    <property type="entry name" value="Aspartic_peptidase_A1"/>
</dbReference>
<feature type="domain" description="Peptidase A1" evidence="6">
    <location>
        <begin position="105"/>
        <end position="408"/>
    </location>
</feature>
<dbReference type="GO" id="GO:0006508">
    <property type="term" value="P:proteolysis"/>
    <property type="evidence" value="ECO:0007669"/>
    <property type="project" value="UniProtKB-KW"/>
</dbReference>
<dbReference type="Proteomes" id="UP000092993">
    <property type="component" value="Unassembled WGS sequence"/>
</dbReference>
<evidence type="ECO:0000313" key="8">
    <source>
        <dbReference type="Proteomes" id="UP000092993"/>
    </source>
</evidence>
<evidence type="ECO:0000256" key="2">
    <source>
        <dbReference type="ARBA" id="ARBA00022750"/>
    </source>
</evidence>
<evidence type="ECO:0000256" key="1">
    <source>
        <dbReference type="ARBA" id="ARBA00007447"/>
    </source>
</evidence>
<dbReference type="FunFam" id="2.40.70.10:FF:000008">
    <property type="entry name" value="Cathepsin D"/>
    <property type="match status" value="1"/>
</dbReference>
<dbReference type="STRING" id="5627.A0A1C7LVU8"/>
<evidence type="ECO:0000256" key="3">
    <source>
        <dbReference type="PIRSR" id="PIRSR601461-1"/>
    </source>
</evidence>
<proteinExistence type="inferred from homology"/>
<dbReference type="PANTHER" id="PTHR47966:SF51">
    <property type="entry name" value="BETA-SITE APP-CLEAVING ENZYME, ISOFORM A-RELATED"/>
    <property type="match status" value="1"/>
</dbReference>
<comment type="caution">
    <text evidence="7">The sequence shown here is derived from an EMBL/GenBank/DDBJ whole genome shotgun (WGS) entry which is preliminary data.</text>
</comment>
<organism evidence="7 8">
    <name type="scientific">Grifola frondosa</name>
    <name type="common">Maitake</name>
    <name type="synonym">Polyporus frondosus</name>
    <dbReference type="NCBI Taxonomy" id="5627"/>
    <lineage>
        <taxon>Eukaryota</taxon>
        <taxon>Fungi</taxon>
        <taxon>Dikarya</taxon>
        <taxon>Basidiomycota</taxon>
        <taxon>Agaricomycotina</taxon>
        <taxon>Agaricomycetes</taxon>
        <taxon>Polyporales</taxon>
        <taxon>Grifolaceae</taxon>
        <taxon>Grifola</taxon>
    </lineage>
</organism>